<comment type="subcellular location">
    <subcellularLocation>
        <location evidence="9">Plastid</location>
        <location evidence="9">Chloroplast</location>
    </subcellularLocation>
</comment>
<organism evidence="10">
    <name type="scientific">Polysiphonia sp</name>
    <dbReference type="NCBI Taxonomy" id="1967842"/>
    <lineage>
        <taxon>Eukaryota</taxon>
        <taxon>Rhodophyta</taxon>
        <taxon>Florideophyceae</taxon>
        <taxon>Rhodymeniophycidae</taxon>
        <taxon>Ceramiales</taxon>
        <taxon>Rhodomelaceae</taxon>
        <taxon>Polysiphonioideae</taxon>
        <taxon>Polysiphonia</taxon>
    </lineage>
</organism>
<dbReference type="GO" id="GO:0006412">
    <property type="term" value="P:translation"/>
    <property type="evidence" value="ECO:0007669"/>
    <property type="project" value="UniProtKB-UniRule"/>
</dbReference>
<dbReference type="Gene3D" id="3.30.420.100">
    <property type="match status" value="1"/>
</dbReference>
<evidence type="ECO:0000256" key="3">
    <source>
        <dbReference type="ARBA" id="ARBA00011505"/>
    </source>
</evidence>
<gene>
    <name evidence="9 10" type="primary">rpl18</name>
</gene>
<dbReference type="Pfam" id="PF00861">
    <property type="entry name" value="Ribosomal_L18p"/>
    <property type="match status" value="1"/>
</dbReference>
<keyword evidence="7 9" id="KW-0687">Ribonucleoprotein</keyword>
<name>A0A1Z1M430_9FLOR</name>
<evidence type="ECO:0000256" key="6">
    <source>
        <dbReference type="ARBA" id="ARBA00022980"/>
    </source>
</evidence>
<sequence length="102" mass="11709">MKLEKIKRPRLYIVKSNKHIYAHLIDDNKQKVITSSSTISKEIKRQIKSLKNCNTAQMVGHNIGLKIKELGIKEIIFDRGKHLYHGQVKAVADATREKGIIF</sequence>
<dbReference type="InterPro" id="IPR057268">
    <property type="entry name" value="Ribosomal_L18"/>
</dbReference>
<dbReference type="HAMAP" id="MF_01337_B">
    <property type="entry name" value="Ribosomal_uL18_B"/>
    <property type="match status" value="1"/>
</dbReference>
<dbReference type="InterPro" id="IPR004389">
    <property type="entry name" value="Ribosomal_uL18_bac-type"/>
</dbReference>
<evidence type="ECO:0000256" key="4">
    <source>
        <dbReference type="ARBA" id="ARBA00022730"/>
    </source>
</evidence>
<protein>
    <recommendedName>
        <fullName evidence="8 9">Large ribosomal subunit protein uL18c</fullName>
    </recommendedName>
</protein>
<evidence type="ECO:0000256" key="9">
    <source>
        <dbReference type="HAMAP-Rule" id="MF_01337"/>
    </source>
</evidence>
<evidence type="ECO:0000256" key="7">
    <source>
        <dbReference type="ARBA" id="ARBA00023274"/>
    </source>
</evidence>
<evidence type="ECO:0000256" key="5">
    <source>
        <dbReference type="ARBA" id="ARBA00022884"/>
    </source>
</evidence>
<comment type="function">
    <text evidence="1 9">Binds 5S rRNA, forms part of the central protuberance of the 50S subunit.</text>
</comment>
<dbReference type="PANTHER" id="PTHR12899:SF3">
    <property type="entry name" value="LARGE RIBOSOMAL SUBUNIT PROTEIN UL18M"/>
    <property type="match status" value="1"/>
</dbReference>
<geneLocation type="chloroplast" evidence="10"/>
<dbReference type="InterPro" id="IPR005484">
    <property type="entry name" value="Ribosomal_uL18_bac/plant/anim"/>
</dbReference>
<evidence type="ECO:0000256" key="2">
    <source>
        <dbReference type="ARBA" id="ARBA00007116"/>
    </source>
</evidence>
<keyword evidence="10" id="KW-0934">Plastid</keyword>
<accession>A0A1Z1M430</accession>
<dbReference type="GO" id="GO:0008097">
    <property type="term" value="F:5S rRNA binding"/>
    <property type="evidence" value="ECO:0007669"/>
    <property type="project" value="TreeGrafter"/>
</dbReference>
<dbReference type="AlphaFoldDB" id="A0A1Z1M430"/>
<keyword evidence="5 9" id="KW-0694">RNA-binding</keyword>
<dbReference type="CDD" id="cd00432">
    <property type="entry name" value="Ribosomal_L18_L5e"/>
    <property type="match status" value="1"/>
</dbReference>
<dbReference type="SUPFAM" id="SSF53137">
    <property type="entry name" value="Translational machinery components"/>
    <property type="match status" value="1"/>
</dbReference>
<reference evidence="10" key="1">
    <citation type="journal article" date="2017" name="J. Phycol.">
        <title>Analysis of chloroplast genomes and a supermatrix inform reclassification of the Rhodomelaceae (Rhodophyta).</title>
        <authorList>
            <person name="Diaz-Tapia P."/>
            <person name="Maggs C.A."/>
            <person name="West J.A."/>
            <person name="Verbruggen H."/>
        </authorList>
    </citation>
    <scope>NUCLEOTIDE SEQUENCE</scope>
    <source>
        <strain evidence="10">JH1432</strain>
    </source>
</reference>
<comment type="similarity">
    <text evidence="2 9">Belongs to the universal ribosomal protein uL18 family.</text>
</comment>
<keyword evidence="6 9" id="KW-0689">Ribosomal protein</keyword>
<evidence type="ECO:0000313" key="10">
    <source>
        <dbReference type="EMBL" id="ARW60660.1"/>
    </source>
</evidence>
<dbReference type="GO" id="GO:0003735">
    <property type="term" value="F:structural constituent of ribosome"/>
    <property type="evidence" value="ECO:0007669"/>
    <property type="project" value="InterPro"/>
</dbReference>
<comment type="subunit">
    <text evidence="3 9">Part of the 50S ribosomal subunit; contacts the 5S rRNA.</text>
</comment>
<dbReference type="PANTHER" id="PTHR12899">
    <property type="entry name" value="39S RIBOSOMAL PROTEIN L18, MITOCHONDRIAL"/>
    <property type="match status" value="1"/>
</dbReference>
<evidence type="ECO:0000256" key="8">
    <source>
        <dbReference type="ARBA" id="ARBA00035303"/>
    </source>
</evidence>
<keyword evidence="10" id="KW-0150">Chloroplast</keyword>
<dbReference type="GO" id="GO:0009507">
    <property type="term" value="C:chloroplast"/>
    <property type="evidence" value="ECO:0007669"/>
    <property type="project" value="UniProtKB-SubCell"/>
</dbReference>
<keyword evidence="4 9" id="KW-0699">rRNA-binding</keyword>
<dbReference type="EMBL" id="MF101414">
    <property type="protein sequence ID" value="ARW60660.1"/>
    <property type="molecule type" value="Genomic_DNA"/>
</dbReference>
<dbReference type="GO" id="GO:0022625">
    <property type="term" value="C:cytosolic large ribosomal subunit"/>
    <property type="evidence" value="ECO:0007669"/>
    <property type="project" value="TreeGrafter"/>
</dbReference>
<evidence type="ECO:0000256" key="1">
    <source>
        <dbReference type="ARBA" id="ARBA00003898"/>
    </source>
</evidence>
<proteinExistence type="inferred from homology"/>
<dbReference type="NCBIfam" id="TIGR00060">
    <property type="entry name" value="L18_bact"/>
    <property type="match status" value="1"/>
</dbReference>